<feature type="region of interest" description="Disordered" evidence="2">
    <location>
        <begin position="146"/>
        <end position="176"/>
    </location>
</feature>
<feature type="region of interest" description="Disordered" evidence="2">
    <location>
        <begin position="209"/>
        <end position="229"/>
    </location>
</feature>
<dbReference type="AlphaFoldDB" id="A0AAD9TV39"/>
<evidence type="ECO:0000313" key="4">
    <source>
        <dbReference type="Proteomes" id="UP001280121"/>
    </source>
</evidence>
<dbReference type="PANTHER" id="PTHR15885">
    <property type="entry name" value="COILED-COIL DOMAIN-CONTAINING PROTEIN 174"/>
    <property type="match status" value="1"/>
</dbReference>
<proteinExistence type="predicted"/>
<dbReference type="EMBL" id="JANJYI010000007">
    <property type="protein sequence ID" value="KAK2642804.1"/>
    <property type="molecule type" value="Genomic_DNA"/>
</dbReference>
<dbReference type="PANTHER" id="PTHR15885:SF1">
    <property type="entry name" value="COILED-COIL DOMAIN-CONTAINING PROTEIN 174"/>
    <property type="match status" value="1"/>
</dbReference>
<comment type="caution">
    <text evidence="3">The sequence shown here is derived from an EMBL/GenBank/DDBJ whole genome shotgun (WGS) entry which is preliminary data.</text>
</comment>
<keyword evidence="4" id="KW-1185">Reference proteome</keyword>
<keyword evidence="1" id="KW-0175">Coiled coil</keyword>
<evidence type="ECO:0000256" key="1">
    <source>
        <dbReference type="ARBA" id="ARBA00023054"/>
    </source>
</evidence>
<dbReference type="InterPro" id="IPR025066">
    <property type="entry name" value="CCDC174-like"/>
</dbReference>
<reference evidence="3" key="1">
    <citation type="journal article" date="2023" name="Plant J.">
        <title>Genome sequences and population genomics provide insights into the demographic history, inbreeding, and mutation load of two 'living fossil' tree species of Dipteronia.</title>
        <authorList>
            <person name="Feng Y."/>
            <person name="Comes H.P."/>
            <person name="Chen J."/>
            <person name="Zhu S."/>
            <person name="Lu R."/>
            <person name="Zhang X."/>
            <person name="Li P."/>
            <person name="Qiu J."/>
            <person name="Olsen K.M."/>
            <person name="Qiu Y."/>
        </authorList>
    </citation>
    <scope>NUCLEOTIDE SEQUENCE</scope>
    <source>
        <strain evidence="3">KIB01</strain>
    </source>
</reference>
<gene>
    <name evidence="3" type="ORF">Ddye_024567</name>
</gene>
<name>A0AAD9TV39_9ROSI</name>
<sequence>MVEEQERKKRVVVESLGWLTESSIMPKKQRSIEGVGPSSILELKAQVYKSQEETKKSKELGGPDVEFHRAKKKITLRDSFSAKNSGVDARAYKDKLELKAVQDGSASRAALERKAELYDKLVRGELSDEEENEKYCVDFFQKGIDKEEAQQPQGRDDSADVPPQDEDSNNDASTFFNVKFVAPGRTAGAFDNDEHKRFVREVHEEVNQAREQASELKLRRQEQAETRREKLRQAYLRKLLEKQKAASNAVDTTGK</sequence>
<evidence type="ECO:0000313" key="3">
    <source>
        <dbReference type="EMBL" id="KAK2642804.1"/>
    </source>
</evidence>
<feature type="compositionally biased region" description="Basic and acidic residues" evidence="2">
    <location>
        <begin position="146"/>
        <end position="158"/>
    </location>
</feature>
<dbReference type="Proteomes" id="UP001280121">
    <property type="component" value="Unassembled WGS sequence"/>
</dbReference>
<organism evidence="3 4">
    <name type="scientific">Dipteronia dyeriana</name>
    <dbReference type="NCBI Taxonomy" id="168575"/>
    <lineage>
        <taxon>Eukaryota</taxon>
        <taxon>Viridiplantae</taxon>
        <taxon>Streptophyta</taxon>
        <taxon>Embryophyta</taxon>
        <taxon>Tracheophyta</taxon>
        <taxon>Spermatophyta</taxon>
        <taxon>Magnoliopsida</taxon>
        <taxon>eudicotyledons</taxon>
        <taxon>Gunneridae</taxon>
        <taxon>Pentapetalae</taxon>
        <taxon>rosids</taxon>
        <taxon>malvids</taxon>
        <taxon>Sapindales</taxon>
        <taxon>Sapindaceae</taxon>
        <taxon>Hippocastanoideae</taxon>
        <taxon>Acereae</taxon>
        <taxon>Dipteronia</taxon>
    </lineage>
</organism>
<dbReference type="GO" id="GO:0005634">
    <property type="term" value="C:nucleus"/>
    <property type="evidence" value="ECO:0007669"/>
    <property type="project" value="TreeGrafter"/>
</dbReference>
<accession>A0AAD9TV39</accession>
<evidence type="ECO:0000256" key="2">
    <source>
        <dbReference type="SAM" id="MobiDB-lite"/>
    </source>
</evidence>
<protein>
    <submittedName>
        <fullName evidence="3">Uncharacterized protein</fullName>
    </submittedName>
</protein>